<keyword evidence="1 5" id="KW-0678">Repressor</keyword>
<dbReference type="PANTHER" id="PTHR34824">
    <property type="entry name" value="HEAT-INDUCIBLE TRANSCRIPTION REPRESSOR HRCA"/>
    <property type="match status" value="1"/>
</dbReference>
<keyword evidence="4 5" id="KW-0804">Transcription</keyword>
<accession>A0A844GSP9</accession>
<dbReference type="PANTHER" id="PTHR34824:SF1">
    <property type="entry name" value="HEAT-INDUCIBLE TRANSCRIPTION REPRESSOR HRCA"/>
    <property type="match status" value="1"/>
</dbReference>
<dbReference type="InterPro" id="IPR002571">
    <property type="entry name" value="HrcA"/>
</dbReference>
<dbReference type="GO" id="GO:0045892">
    <property type="term" value="P:negative regulation of DNA-templated transcription"/>
    <property type="evidence" value="ECO:0007669"/>
    <property type="project" value="UniProtKB-UniRule"/>
</dbReference>
<evidence type="ECO:0000313" key="8">
    <source>
        <dbReference type="Proteomes" id="UP000437131"/>
    </source>
</evidence>
<dbReference type="InterPro" id="IPR021153">
    <property type="entry name" value="HrcA_C"/>
</dbReference>
<dbReference type="HAMAP" id="MF_00081">
    <property type="entry name" value="HrcA"/>
    <property type="match status" value="1"/>
</dbReference>
<dbReference type="Proteomes" id="UP000437131">
    <property type="component" value="Unassembled WGS sequence"/>
</dbReference>
<evidence type="ECO:0000256" key="1">
    <source>
        <dbReference type="ARBA" id="ARBA00022491"/>
    </source>
</evidence>
<comment type="function">
    <text evidence="5">Negative regulator of class I heat shock genes (grpE-dnaK-dnaJ and groELS operons). Prevents heat-shock induction of these operons.</text>
</comment>
<dbReference type="InterPro" id="IPR023120">
    <property type="entry name" value="WHTH_transcript_rep_HrcA_IDD"/>
</dbReference>
<keyword evidence="2 5" id="KW-0805">Transcription regulation</keyword>
<evidence type="ECO:0000259" key="6">
    <source>
        <dbReference type="Pfam" id="PF01628"/>
    </source>
</evidence>
<protein>
    <recommendedName>
        <fullName evidence="5">Heat-inducible transcription repressor HrcA</fullName>
    </recommendedName>
</protein>
<gene>
    <name evidence="5 7" type="primary">hrcA</name>
    <name evidence="7" type="ORF">GGC33_11300</name>
</gene>
<dbReference type="SUPFAM" id="SSF46785">
    <property type="entry name" value="Winged helix' DNA-binding domain"/>
    <property type="match status" value="1"/>
</dbReference>
<dbReference type="GO" id="GO:0003677">
    <property type="term" value="F:DNA binding"/>
    <property type="evidence" value="ECO:0007669"/>
    <property type="project" value="InterPro"/>
</dbReference>
<dbReference type="Gene3D" id="3.30.450.40">
    <property type="match status" value="1"/>
</dbReference>
<dbReference type="AlphaFoldDB" id="A0A844GSP9"/>
<dbReference type="InterPro" id="IPR036388">
    <property type="entry name" value="WH-like_DNA-bd_sf"/>
</dbReference>
<comment type="similarity">
    <text evidence="5">Belongs to the HrcA family.</text>
</comment>
<dbReference type="RefSeq" id="WP_155084076.1">
    <property type="nucleotide sequence ID" value="NZ_WMIA01000013.1"/>
</dbReference>
<name>A0A844GSP9_9CHRO</name>
<sequence length="358" mass="40571">MTVQIKLNERHHKVLQATIKHYIATAEPVGSKTLMKEYDFSVSSATIRNAMGKLEKAGFLYQPYTSAGRIPSDSGYRVYVDQLLTEQNTVKVSLDPFLDATWLNLSGRYEILFQKITKILAEVSGCIALITLPQVSGNIIHHLQLVRVADNKIMLVIVVDNYQTESFVLDSKELTFNSQKLHPEVLDSELEILSNFLNHKLKGKSLREINHLDGSELDNDFKLYTDFINHLLTKIKSSYHLAQSTPILLQGFSQLVQQPEFSSIDQVKILLNFLETEQKQLLPLLFNINENLDGKRVKIHIGSENPLESMRSCSLISAYYFQEDYPVGSVGIIGPTRMPYEQAIALVECTANYLSEKM</sequence>
<evidence type="ECO:0000313" key="7">
    <source>
        <dbReference type="EMBL" id="MTF39507.1"/>
    </source>
</evidence>
<dbReference type="EMBL" id="WMIA01000013">
    <property type="protein sequence ID" value="MTF39507.1"/>
    <property type="molecule type" value="Genomic_DNA"/>
</dbReference>
<dbReference type="Gene3D" id="1.10.10.10">
    <property type="entry name" value="Winged helix-like DNA-binding domain superfamily/Winged helix DNA-binding domain"/>
    <property type="match status" value="1"/>
</dbReference>
<comment type="caution">
    <text evidence="7">The sequence shown here is derived from an EMBL/GenBank/DDBJ whole genome shotgun (WGS) entry which is preliminary data.</text>
</comment>
<dbReference type="NCBIfam" id="TIGR00331">
    <property type="entry name" value="hrcA"/>
    <property type="match status" value="1"/>
</dbReference>
<evidence type="ECO:0000256" key="3">
    <source>
        <dbReference type="ARBA" id="ARBA00023016"/>
    </source>
</evidence>
<dbReference type="SUPFAM" id="SSF55781">
    <property type="entry name" value="GAF domain-like"/>
    <property type="match status" value="1"/>
</dbReference>
<dbReference type="Pfam" id="PF01628">
    <property type="entry name" value="HrcA"/>
    <property type="match status" value="1"/>
</dbReference>
<organism evidence="7 8">
    <name type="scientific">Cyanobacterium aponinum 0216</name>
    <dbReference type="NCBI Taxonomy" id="2676140"/>
    <lineage>
        <taxon>Bacteria</taxon>
        <taxon>Bacillati</taxon>
        <taxon>Cyanobacteriota</taxon>
        <taxon>Cyanophyceae</taxon>
        <taxon>Oscillatoriophycideae</taxon>
        <taxon>Chroococcales</taxon>
        <taxon>Geminocystaceae</taxon>
        <taxon>Cyanobacterium</taxon>
    </lineage>
</organism>
<feature type="domain" description="Heat-inducible transcription repressor HrcA C-terminal" evidence="6">
    <location>
        <begin position="112"/>
        <end position="344"/>
    </location>
</feature>
<dbReference type="Gene3D" id="3.30.390.60">
    <property type="entry name" value="Heat-inducible transcription repressor hrca homolog, domain 3"/>
    <property type="match status" value="1"/>
</dbReference>
<keyword evidence="3 5" id="KW-0346">Stress response</keyword>
<evidence type="ECO:0000256" key="2">
    <source>
        <dbReference type="ARBA" id="ARBA00023015"/>
    </source>
</evidence>
<dbReference type="InterPro" id="IPR029016">
    <property type="entry name" value="GAF-like_dom_sf"/>
</dbReference>
<dbReference type="InterPro" id="IPR036390">
    <property type="entry name" value="WH_DNA-bd_sf"/>
</dbReference>
<dbReference type="PIRSF" id="PIRSF005485">
    <property type="entry name" value="HrcA"/>
    <property type="match status" value="1"/>
</dbReference>
<reference evidence="7 8" key="1">
    <citation type="submission" date="2019-11" db="EMBL/GenBank/DDBJ databases">
        <title>Isolation of a new High Light Tolerant Cyanobacteria.</title>
        <authorList>
            <person name="Dobson Z."/>
            <person name="Vaughn N."/>
            <person name="Vaughn M."/>
            <person name="Fromme P."/>
            <person name="Mazor Y."/>
        </authorList>
    </citation>
    <scope>NUCLEOTIDE SEQUENCE [LARGE SCALE GENOMIC DNA]</scope>
    <source>
        <strain evidence="7 8">0216</strain>
    </source>
</reference>
<proteinExistence type="inferred from homology"/>
<evidence type="ECO:0000256" key="4">
    <source>
        <dbReference type="ARBA" id="ARBA00023163"/>
    </source>
</evidence>
<evidence type="ECO:0000256" key="5">
    <source>
        <dbReference type="HAMAP-Rule" id="MF_00081"/>
    </source>
</evidence>